<dbReference type="PANTHER" id="PTHR10072">
    <property type="entry name" value="IRON-SULFUR CLUSTER ASSEMBLY PROTEIN"/>
    <property type="match status" value="1"/>
</dbReference>
<dbReference type="NCBIfam" id="TIGR00049">
    <property type="entry name" value="iron-sulfur cluster assembly accessory protein"/>
    <property type="match status" value="1"/>
</dbReference>
<evidence type="ECO:0000256" key="1">
    <source>
        <dbReference type="ARBA" id="ARBA00006718"/>
    </source>
</evidence>
<dbReference type="GO" id="GO:0005737">
    <property type="term" value="C:cytoplasm"/>
    <property type="evidence" value="ECO:0007669"/>
    <property type="project" value="TreeGrafter"/>
</dbReference>
<reference evidence="3" key="1">
    <citation type="submission" date="2021-02" db="EMBL/GenBank/DDBJ databases">
        <authorList>
            <person name="Cremers G."/>
            <person name="Picone N."/>
        </authorList>
    </citation>
    <scope>NUCLEOTIDE SEQUENCE</scope>
    <source>
        <strain evidence="3">PQ17</strain>
    </source>
</reference>
<dbReference type="EMBL" id="CAJNOB010000056">
    <property type="protein sequence ID" value="CAF0703931.1"/>
    <property type="molecule type" value="Genomic_DNA"/>
</dbReference>
<dbReference type="AlphaFoldDB" id="A0A8J2BSE0"/>
<protein>
    <submittedName>
        <fullName evidence="3">Iron-sulfur cluster insertion protein IscA</fullName>
    </submittedName>
</protein>
<proteinExistence type="inferred from homology"/>
<name>A0A8J2BSE0_9BACT</name>
<dbReference type="InterPro" id="IPR000361">
    <property type="entry name" value="ATAP_core_dom"/>
</dbReference>
<evidence type="ECO:0000313" key="3">
    <source>
        <dbReference type="EMBL" id="CAF0703931.1"/>
    </source>
</evidence>
<gene>
    <name evidence="3" type="primary">iscA</name>
    <name evidence="3" type="ORF">MPNT_60141</name>
</gene>
<evidence type="ECO:0000313" key="4">
    <source>
        <dbReference type="Proteomes" id="UP000663859"/>
    </source>
</evidence>
<comment type="similarity">
    <text evidence="1">Belongs to the HesB/IscA family.</text>
</comment>
<dbReference type="Proteomes" id="UP000663859">
    <property type="component" value="Unassembled WGS sequence"/>
</dbReference>
<dbReference type="Pfam" id="PF01521">
    <property type="entry name" value="Fe-S_biosyn"/>
    <property type="match status" value="1"/>
</dbReference>
<dbReference type="Gene3D" id="2.60.300.12">
    <property type="entry name" value="HesB-like domain"/>
    <property type="match status" value="1"/>
</dbReference>
<dbReference type="InterPro" id="IPR035903">
    <property type="entry name" value="HesB-like_dom_sf"/>
</dbReference>
<evidence type="ECO:0000259" key="2">
    <source>
        <dbReference type="Pfam" id="PF01521"/>
    </source>
</evidence>
<keyword evidence="4" id="KW-1185">Reference proteome</keyword>
<comment type="caution">
    <text evidence="3">The sequence shown here is derived from an EMBL/GenBank/DDBJ whole genome shotgun (WGS) entry which is preliminary data.</text>
</comment>
<feature type="domain" description="Core" evidence="2">
    <location>
        <begin position="8"/>
        <end position="109"/>
    </location>
</feature>
<dbReference type="InterPro" id="IPR016092">
    <property type="entry name" value="ATAP"/>
</dbReference>
<dbReference type="RefSeq" id="WP_174582483.1">
    <property type="nucleotide sequence ID" value="NZ_CAJNOB010000056.1"/>
</dbReference>
<dbReference type="InterPro" id="IPR050322">
    <property type="entry name" value="Fe-S_cluster_asmbl/transfer"/>
</dbReference>
<sequence>MSTFQPIRIHLTDQAAERLKKFLGENALACAVRIGVCRSGCAGYSYKMQVTQEPVSSEEWVVEVKGIRLLIPKEFARWLDGLEIDYGRSGVNESFRFRNPHAKALCGCGESFSFE</sequence>
<dbReference type="PANTHER" id="PTHR10072:SF41">
    <property type="entry name" value="IRON-SULFUR CLUSTER ASSEMBLY 1 HOMOLOG, MITOCHONDRIAL"/>
    <property type="match status" value="1"/>
</dbReference>
<dbReference type="SUPFAM" id="SSF89360">
    <property type="entry name" value="HesB-like domain"/>
    <property type="match status" value="1"/>
</dbReference>
<dbReference type="GO" id="GO:0051537">
    <property type="term" value="F:2 iron, 2 sulfur cluster binding"/>
    <property type="evidence" value="ECO:0007669"/>
    <property type="project" value="TreeGrafter"/>
</dbReference>
<accession>A0A8J2BSE0</accession>
<dbReference type="GO" id="GO:0016226">
    <property type="term" value="P:iron-sulfur cluster assembly"/>
    <property type="evidence" value="ECO:0007669"/>
    <property type="project" value="InterPro"/>
</dbReference>
<organism evidence="3 4">
    <name type="scientific">Candidatus Methylacidithermus pantelleriae</name>
    <dbReference type="NCBI Taxonomy" id="2744239"/>
    <lineage>
        <taxon>Bacteria</taxon>
        <taxon>Pseudomonadati</taxon>
        <taxon>Verrucomicrobiota</taxon>
        <taxon>Methylacidiphilae</taxon>
        <taxon>Methylacidiphilales</taxon>
        <taxon>Methylacidiphilaceae</taxon>
        <taxon>Candidatus Methylacidithermus</taxon>
    </lineage>
</organism>